<keyword evidence="2" id="KW-1185">Reference proteome</keyword>
<evidence type="ECO:0000313" key="2">
    <source>
        <dbReference type="Proteomes" id="UP000250140"/>
    </source>
</evidence>
<gene>
    <name evidence="1" type="ORF">AOQ84DRAFT_141728</name>
</gene>
<dbReference type="OrthoDB" id="5429634at2759"/>
<sequence>MNSYAYLVVLPSFLTGESVNMTMASENAQQRQKAFIPGYSSHAGQFGNWSLDPEFDTTQQTYSNLCGDDCDLFRHGSTLVGPPFINITAMECLARYRSSFGNHSDVILITTYDKLTSKQADGSPLIHIGYNEGPTLTGGNNWAWGSSNNFSRYDVPKTSSNDTKFKNWNVFGYRIDYCLSRQWDNSKACALGFSAPILTAVCISNLLKVIGIA</sequence>
<reference evidence="1 2" key="1">
    <citation type="journal article" date="2016" name="Nat. Commun.">
        <title>Ectomycorrhizal ecology is imprinted in the genome of the dominant symbiotic fungus Cenococcum geophilum.</title>
        <authorList>
            <consortium name="DOE Joint Genome Institute"/>
            <person name="Peter M."/>
            <person name="Kohler A."/>
            <person name="Ohm R.A."/>
            <person name="Kuo A."/>
            <person name="Krutzmann J."/>
            <person name="Morin E."/>
            <person name="Arend M."/>
            <person name="Barry K.W."/>
            <person name="Binder M."/>
            <person name="Choi C."/>
            <person name="Clum A."/>
            <person name="Copeland A."/>
            <person name="Grisel N."/>
            <person name="Haridas S."/>
            <person name="Kipfer T."/>
            <person name="LaButti K."/>
            <person name="Lindquist E."/>
            <person name="Lipzen A."/>
            <person name="Maire R."/>
            <person name="Meier B."/>
            <person name="Mihaltcheva S."/>
            <person name="Molinier V."/>
            <person name="Murat C."/>
            <person name="Poggeler S."/>
            <person name="Quandt C.A."/>
            <person name="Sperisen C."/>
            <person name="Tritt A."/>
            <person name="Tisserant E."/>
            <person name="Crous P.W."/>
            <person name="Henrissat B."/>
            <person name="Nehls U."/>
            <person name="Egli S."/>
            <person name="Spatafora J.W."/>
            <person name="Grigoriev I.V."/>
            <person name="Martin F.M."/>
        </authorList>
    </citation>
    <scope>NUCLEOTIDE SEQUENCE [LARGE SCALE GENOMIC DNA]</scope>
    <source>
        <strain evidence="1 2">CBS 207.34</strain>
    </source>
</reference>
<dbReference type="AlphaFoldDB" id="A0A8E2FEG4"/>
<name>A0A8E2FEG4_9PEZI</name>
<dbReference type="EMBL" id="KV748490">
    <property type="protein sequence ID" value="OCL15086.1"/>
    <property type="molecule type" value="Genomic_DNA"/>
</dbReference>
<accession>A0A8E2FEG4</accession>
<proteinExistence type="predicted"/>
<organism evidence="1 2">
    <name type="scientific">Glonium stellatum</name>
    <dbReference type="NCBI Taxonomy" id="574774"/>
    <lineage>
        <taxon>Eukaryota</taxon>
        <taxon>Fungi</taxon>
        <taxon>Dikarya</taxon>
        <taxon>Ascomycota</taxon>
        <taxon>Pezizomycotina</taxon>
        <taxon>Dothideomycetes</taxon>
        <taxon>Pleosporomycetidae</taxon>
        <taxon>Gloniales</taxon>
        <taxon>Gloniaceae</taxon>
        <taxon>Glonium</taxon>
    </lineage>
</organism>
<evidence type="ECO:0000313" key="1">
    <source>
        <dbReference type="EMBL" id="OCL15086.1"/>
    </source>
</evidence>
<protein>
    <submittedName>
        <fullName evidence="1">Uncharacterized protein</fullName>
    </submittedName>
</protein>
<dbReference type="Proteomes" id="UP000250140">
    <property type="component" value="Unassembled WGS sequence"/>
</dbReference>